<comment type="caution">
    <text evidence="1">The sequence shown here is derived from an EMBL/GenBank/DDBJ whole genome shotgun (WGS) entry which is preliminary data.</text>
</comment>
<name>A0A7J6W477_THATH</name>
<protein>
    <submittedName>
        <fullName evidence="1">Uncharacterized protein</fullName>
    </submittedName>
</protein>
<reference evidence="1 2" key="1">
    <citation type="submission" date="2020-06" db="EMBL/GenBank/DDBJ databases">
        <title>Transcriptomic and genomic resources for Thalictrum thalictroides and T. hernandezii: Facilitating candidate gene discovery in an emerging model plant lineage.</title>
        <authorList>
            <person name="Arias T."/>
            <person name="Riano-Pachon D.M."/>
            <person name="Di Stilio V.S."/>
        </authorList>
    </citation>
    <scope>NUCLEOTIDE SEQUENCE [LARGE SCALE GENOMIC DNA]</scope>
    <source>
        <strain evidence="2">cv. WT478/WT964</strain>
        <tissue evidence="1">Leaves</tissue>
    </source>
</reference>
<gene>
    <name evidence="1" type="ORF">FRX31_019101</name>
</gene>
<dbReference type="AlphaFoldDB" id="A0A7J6W477"/>
<dbReference type="EMBL" id="JABWDY010022941">
    <property type="protein sequence ID" value="KAF5191312.1"/>
    <property type="molecule type" value="Genomic_DNA"/>
</dbReference>
<proteinExistence type="predicted"/>
<sequence>MGHIVNNGEVAVVVEGLGKHILENDSGSVNPPNSKKRRISAVRDFPKGCGRFAVVNGNSVVDRLAEEYIRRRDLVEQLEDFSSANQSVELKTLEMAVGLIQMNHLYLRNLRFWRLQCQWRIWCRQKIKSQ</sequence>
<keyword evidence="2" id="KW-1185">Reference proteome</keyword>
<dbReference type="Proteomes" id="UP000554482">
    <property type="component" value="Unassembled WGS sequence"/>
</dbReference>
<evidence type="ECO:0000313" key="2">
    <source>
        <dbReference type="Proteomes" id="UP000554482"/>
    </source>
</evidence>
<evidence type="ECO:0000313" key="1">
    <source>
        <dbReference type="EMBL" id="KAF5191312.1"/>
    </source>
</evidence>
<organism evidence="1 2">
    <name type="scientific">Thalictrum thalictroides</name>
    <name type="common">Rue-anemone</name>
    <name type="synonym">Anemone thalictroides</name>
    <dbReference type="NCBI Taxonomy" id="46969"/>
    <lineage>
        <taxon>Eukaryota</taxon>
        <taxon>Viridiplantae</taxon>
        <taxon>Streptophyta</taxon>
        <taxon>Embryophyta</taxon>
        <taxon>Tracheophyta</taxon>
        <taxon>Spermatophyta</taxon>
        <taxon>Magnoliopsida</taxon>
        <taxon>Ranunculales</taxon>
        <taxon>Ranunculaceae</taxon>
        <taxon>Thalictroideae</taxon>
        <taxon>Thalictrum</taxon>
    </lineage>
</organism>
<accession>A0A7J6W477</accession>